<evidence type="ECO:0000256" key="1">
    <source>
        <dbReference type="ARBA" id="ARBA00022450"/>
    </source>
</evidence>
<dbReference type="Gene3D" id="3.40.50.12780">
    <property type="entry name" value="N-terminal domain of ligase-like"/>
    <property type="match status" value="1"/>
</dbReference>
<name>A0A4S4LQZ4_9AGAM</name>
<dbReference type="EMBL" id="SGPL01000313">
    <property type="protein sequence ID" value="THH13951.1"/>
    <property type="molecule type" value="Genomic_DNA"/>
</dbReference>
<keyword evidence="2" id="KW-0597">Phosphoprotein</keyword>
<dbReference type="OrthoDB" id="429813at2759"/>
<dbReference type="PANTHER" id="PTHR43439:SF2">
    <property type="entry name" value="ENZYME, PUTATIVE (JCVI)-RELATED"/>
    <property type="match status" value="1"/>
</dbReference>
<accession>A0A4S4LQZ4</accession>
<dbReference type="PROSITE" id="PS00455">
    <property type="entry name" value="AMP_BINDING"/>
    <property type="match status" value="1"/>
</dbReference>
<keyword evidence="5" id="KW-1185">Reference proteome</keyword>
<gene>
    <name evidence="4" type="ORF">EW146_g6322</name>
</gene>
<sequence>MEHIPPFHTIQAVDSSSFSIPTEYLTGHLPLPALWEHHLDKSSLHPLFIYEHSTGRIEKISWLQGVRAMHRAVRKIKPRLFRVSCDEKGRPPVVGLLAYKDVPSSWAIITAIMRLCATVFFISPRNPPTAVAHLLKEADCHLLLTSSDAAMQDLTQDTRQLLPQEYQLEVAEIPVYDELYTNEEFQAESLPPLESISMDAAALILHSSGSTSTPKVVVHTHRGLVHWGLAPYFGDKDLCGYICGALSLPLYHTMGISMFIVYPVCGSLLIPGTKLLITDFLSRSRWQSSSGQASVIYSPHEPVTLPTADSTLSKALACKSNYIYCVPAFIEEWANNENSIVSLREFDVISFGGGPVRNDIGDLLASRGVRLCSLYGSSEVGAVSRWVFDGDPKDWQYIRISRQVDVHWVPQEDMEHIFEVVVRESPFKRLAQTNTIINGRRSFATKDLFEKHPTKAGLWRSYRRGDDRIVHSTGEKVRIVLCANRSGSNGYVSVVKRIRFFAAGSHAIFFFARVDHQPTSYGSTRLDKAEGESSDTEEVRAFLDKIWPVVEEANRSAPTHSRIFKEADPAKPFKLTAKRTLRRNAILNDYADEILAAYRAMQDADTIFERVALPASWDLPSAFAFVREIVGNVLIRGRNLGDNDDLFQNGADSLQAVVITNAIVHAFKSTRVDASLLGTNFVYSHPTISSLAHFITACIRGDQSVPSQAIVAQKMREMLAGLTRPFSNHCPVNGRQMPMHETILVTGTTGSLGTHIFARLVQIPSVNRIYALNRSSGDGLGESMRKRQIVALERQGLSASLANSPKVVYLEGDIALPGLGLDVSLQADLQGSLTSIIHNAWMVNFNHTLSSYRPFMEGVRNIVDLALASPLPRPPRVVFISSVSAVRGWKKPEPVPERVSEDPTVAVGSGYGESKWVGENILAAARRTTPLRPIIARLGQLCGDTENGSWNASDWFPLMIRSASALNCLPECEGLISWLPIGIAASAVMDLRSAPEHIECINLVHPKPIPWNSIVTPLAHILDVPVVPYSFWLKKLFDASSYSAPSRAVPAVSLVEFFTSLENDNDKGEGEETKAWNHGKIGEAFSANLFDTENARQASTTLSDPALSKLTLTDAELWLAFWRRTGMLAALLAQRINLDETDISDNTYPAYRAIDIRNFGIQCHSFASTYHFGPSSLRAARSLSSASADGPFIRNYIGVADAVAEQSGALTNIWEHNRLRRCSPDDMLEHGGVHDLLHASSYSEISSALYMFNKRNENSFVLAGARIVFSVPPQSLYLPTTVEDGRSHQ</sequence>
<evidence type="ECO:0000313" key="5">
    <source>
        <dbReference type="Proteomes" id="UP000310158"/>
    </source>
</evidence>
<dbReference type="Gene3D" id="1.10.1200.10">
    <property type="entry name" value="ACP-like"/>
    <property type="match status" value="1"/>
</dbReference>
<dbReference type="InterPro" id="IPR051414">
    <property type="entry name" value="Adenylate-forming_Reductase"/>
</dbReference>
<reference evidence="4 5" key="1">
    <citation type="submission" date="2019-02" db="EMBL/GenBank/DDBJ databases">
        <title>Genome sequencing of the rare red list fungi Bondarzewia mesenterica.</title>
        <authorList>
            <person name="Buettner E."/>
            <person name="Kellner H."/>
        </authorList>
    </citation>
    <scope>NUCLEOTIDE SEQUENCE [LARGE SCALE GENOMIC DNA]</scope>
    <source>
        <strain evidence="4 5">DSM 108281</strain>
    </source>
</reference>
<dbReference type="InterPro" id="IPR036291">
    <property type="entry name" value="NAD(P)-bd_dom_sf"/>
</dbReference>
<dbReference type="PROSITE" id="PS50075">
    <property type="entry name" value="CARRIER"/>
    <property type="match status" value="1"/>
</dbReference>
<dbReference type="Pfam" id="PF07993">
    <property type="entry name" value="NAD_binding_4"/>
    <property type="match status" value="1"/>
</dbReference>
<dbReference type="InterPro" id="IPR020845">
    <property type="entry name" value="AMP-binding_CS"/>
</dbReference>
<dbReference type="InterPro" id="IPR000873">
    <property type="entry name" value="AMP-dep_synth/lig_dom"/>
</dbReference>
<dbReference type="Pfam" id="PF00550">
    <property type="entry name" value="PP-binding"/>
    <property type="match status" value="1"/>
</dbReference>
<dbReference type="InterPro" id="IPR009081">
    <property type="entry name" value="PP-bd_ACP"/>
</dbReference>
<dbReference type="Proteomes" id="UP000310158">
    <property type="component" value="Unassembled WGS sequence"/>
</dbReference>
<evidence type="ECO:0000259" key="3">
    <source>
        <dbReference type="PROSITE" id="PS50075"/>
    </source>
</evidence>
<feature type="domain" description="Carrier" evidence="3">
    <location>
        <begin position="617"/>
        <end position="699"/>
    </location>
</feature>
<evidence type="ECO:0000256" key="2">
    <source>
        <dbReference type="ARBA" id="ARBA00022553"/>
    </source>
</evidence>
<dbReference type="Pfam" id="PF23562">
    <property type="entry name" value="AMP-binding_C_3"/>
    <property type="match status" value="1"/>
</dbReference>
<dbReference type="InterPro" id="IPR036736">
    <property type="entry name" value="ACP-like_sf"/>
</dbReference>
<dbReference type="InterPro" id="IPR042099">
    <property type="entry name" value="ANL_N_sf"/>
</dbReference>
<dbReference type="Gene3D" id="3.40.50.720">
    <property type="entry name" value="NAD(P)-binding Rossmann-like Domain"/>
    <property type="match status" value="1"/>
</dbReference>
<evidence type="ECO:0000313" key="4">
    <source>
        <dbReference type="EMBL" id="THH13951.1"/>
    </source>
</evidence>
<dbReference type="PANTHER" id="PTHR43439">
    <property type="entry name" value="PHENYLACETATE-COENZYME A LIGASE"/>
    <property type="match status" value="1"/>
</dbReference>
<dbReference type="SUPFAM" id="SSF56801">
    <property type="entry name" value="Acetyl-CoA synthetase-like"/>
    <property type="match status" value="1"/>
</dbReference>
<dbReference type="SUPFAM" id="SSF51735">
    <property type="entry name" value="NAD(P)-binding Rossmann-fold domains"/>
    <property type="match status" value="1"/>
</dbReference>
<comment type="caution">
    <text evidence="4">The sequence shown here is derived from an EMBL/GenBank/DDBJ whole genome shotgun (WGS) entry which is preliminary data.</text>
</comment>
<organism evidence="4 5">
    <name type="scientific">Bondarzewia mesenterica</name>
    <dbReference type="NCBI Taxonomy" id="1095465"/>
    <lineage>
        <taxon>Eukaryota</taxon>
        <taxon>Fungi</taxon>
        <taxon>Dikarya</taxon>
        <taxon>Basidiomycota</taxon>
        <taxon>Agaricomycotina</taxon>
        <taxon>Agaricomycetes</taxon>
        <taxon>Russulales</taxon>
        <taxon>Bondarzewiaceae</taxon>
        <taxon>Bondarzewia</taxon>
    </lineage>
</organism>
<dbReference type="Pfam" id="PF00501">
    <property type="entry name" value="AMP-binding"/>
    <property type="match status" value="1"/>
</dbReference>
<dbReference type="InterPro" id="IPR013120">
    <property type="entry name" value="FAR_NAD-bd"/>
</dbReference>
<dbReference type="SUPFAM" id="SSF47336">
    <property type="entry name" value="ACP-like"/>
    <property type="match status" value="1"/>
</dbReference>
<proteinExistence type="predicted"/>
<protein>
    <recommendedName>
        <fullName evidence="3">Carrier domain-containing protein</fullName>
    </recommendedName>
</protein>
<keyword evidence="1" id="KW-0596">Phosphopantetheine</keyword>